<dbReference type="InterPro" id="IPR057666">
    <property type="entry name" value="DrpA_SLOG"/>
</dbReference>
<sequence length="401" mass="41403">MEARHLAWLRLLHARIAPAALRRLLDTHGDAGAALAAGAAAWRAAGVRAPAREALARPDPDRLAAAEAWLQAAGHHLIGWDDPDYPALLRRLPDAPAALFVVGDVDALWRPQVAVVGSRHASADGRDIARRFARAFASAGLAVTSGLAAGIDAAAHRGALDTGGHTTAVLGTGPDLAYPRSHAGLQAEIAAAGTVVSEHPPGTPPLRPHFPARNRIIAGLALGVLVVEAAERSGALITARLAGELGREVFAIPGSIHNPLARGCHRLIRQGVALVESPGEVIEGLGATAAELAEALRGRLAEDAAPRSAPERSVPAAVPPDPDMAPLLAAIGFDPVPLDVIAERAGLTVPATSAILLRMEMAALIACEHGRYRRHSQGTRLDARFDAPPHPTAAPPGAGRG</sequence>
<comment type="similarity">
    <text evidence="1">Belongs to the DprA/Smf family.</text>
</comment>
<dbReference type="PANTHER" id="PTHR43022:SF1">
    <property type="entry name" value="PROTEIN SMF"/>
    <property type="match status" value="1"/>
</dbReference>
<dbReference type="Gene3D" id="3.40.50.450">
    <property type="match status" value="1"/>
</dbReference>
<name>A0A8J7VX75_9GAMM</name>
<dbReference type="Gene3D" id="1.10.10.10">
    <property type="entry name" value="Winged helix-like DNA-binding domain superfamily/Winged helix DNA-binding domain"/>
    <property type="match status" value="1"/>
</dbReference>
<keyword evidence="7" id="KW-1185">Reference proteome</keyword>
<gene>
    <name evidence="5" type="primary">dprA</name>
    <name evidence="6" type="ORF">KB893_012480</name>
    <name evidence="5" type="ORF">KB893_13805</name>
</gene>
<evidence type="ECO:0000313" key="7">
    <source>
        <dbReference type="Proteomes" id="UP000675747"/>
    </source>
</evidence>
<dbReference type="SUPFAM" id="SSF102405">
    <property type="entry name" value="MCP/YpsA-like"/>
    <property type="match status" value="1"/>
</dbReference>
<dbReference type="InterPro" id="IPR041614">
    <property type="entry name" value="DprA_WH"/>
</dbReference>
<evidence type="ECO:0000256" key="2">
    <source>
        <dbReference type="SAM" id="MobiDB-lite"/>
    </source>
</evidence>
<dbReference type="GO" id="GO:0009294">
    <property type="term" value="P:DNA-mediated transformation"/>
    <property type="evidence" value="ECO:0007669"/>
    <property type="project" value="InterPro"/>
</dbReference>
<organism evidence="5">
    <name type="scientific">Coralloluteibacterium stylophorae</name>
    <dbReference type="NCBI Taxonomy" id="1776034"/>
    <lineage>
        <taxon>Bacteria</taxon>
        <taxon>Pseudomonadati</taxon>
        <taxon>Pseudomonadota</taxon>
        <taxon>Gammaproteobacteria</taxon>
        <taxon>Lysobacterales</taxon>
        <taxon>Lysobacteraceae</taxon>
        <taxon>Coralloluteibacterium</taxon>
    </lineage>
</organism>
<evidence type="ECO:0000313" key="6">
    <source>
        <dbReference type="EMBL" id="MBS7457946.1"/>
    </source>
</evidence>
<dbReference type="InterPro" id="IPR003488">
    <property type="entry name" value="DprA"/>
</dbReference>
<evidence type="ECO:0000256" key="1">
    <source>
        <dbReference type="ARBA" id="ARBA00006525"/>
    </source>
</evidence>
<dbReference type="InterPro" id="IPR036388">
    <property type="entry name" value="WH-like_DNA-bd_sf"/>
</dbReference>
<dbReference type="RefSeq" id="WP_211927484.1">
    <property type="nucleotide sequence ID" value="NZ_JAGQFT020000008.1"/>
</dbReference>
<feature type="region of interest" description="Disordered" evidence="2">
    <location>
        <begin position="377"/>
        <end position="401"/>
    </location>
</feature>
<dbReference type="Pfam" id="PF02481">
    <property type="entry name" value="DNA_processg_A"/>
    <property type="match status" value="1"/>
</dbReference>
<reference evidence="6 7" key="1">
    <citation type="journal article" date="2021" name="Microbiol. Resour. Announc.">
        <title>Draft Genome Sequence of Coralloluteibacterium stylophorae LMG 29479T.</title>
        <authorList>
            <person name="Karlyshev A.V."/>
            <person name="Kudryashova E.B."/>
            <person name="Ariskina E.V."/>
            <person name="Conroy A.P."/>
            <person name="Abidueva E.Y."/>
        </authorList>
    </citation>
    <scope>NUCLEOTIDE SEQUENCE [LARGE SCALE GENOMIC DNA]</scope>
    <source>
        <strain evidence="6 7">LMG 29479</strain>
    </source>
</reference>
<evidence type="ECO:0000259" key="3">
    <source>
        <dbReference type="Pfam" id="PF02481"/>
    </source>
</evidence>
<dbReference type="EMBL" id="JAGQFT020000008">
    <property type="protein sequence ID" value="MBS7457946.1"/>
    <property type="molecule type" value="Genomic_DNA"/>
</dbReference>
<reference evidence="5" key="2">
    <citation type="submission" date="2021-04" db="EMBL/GenBank/DDBJ databases">
        <authorList>
            <person name="Karlyshev A.V."/>
        </authorList>
    </citation>
    <scope>NUCLEOTIDE SEQUENCE</scope>
    <source>
        <strain evidence="5">LMG 29479</strain>
    </source>
</reference>
<dbReference type="NCBIfam" id="TIGR00732">
    <property type="entry name" value="dprA"/>
    <property type="match status" value="1"/>
</dbReference>
<dbReference type="PANTHER" id="PTHR43022">
    <property type="entry name" value="PROTEIN SMF"/>
    <property type="match status" value="1"/>
</dbReference>
<evidence type="ECO:0000259" key="4">
    <source>
        <dbReference type="Pfam" id="PF17782"/>
    </source>
</evidence>
<dbReference type="Pfam" id="PF17782">
    <property type="entry name" value="WHD_DprA"/>
    <property type="match status" value="1"/>
</dbReference>
<evidence type="ECO:0000313" key="5">
    <source>
        <dbReference type="EMBL" id="MBR0563581.1"/>
    </source>
</evidence>
<feature type="domain" description="DprA winged helix" evidence="4">
    <location>
        <begin position="314"/>
        <end position="370"/>
    </location>
</feature>
<dbReference type="EMBL" id="JAGQFT010000150">
    <property type="protein sequence ID" value="MBR0563581.1"/>
    <property type="molecule type" value="Genomic_DNA"/>
</dbReference>
<dbReference type="AlphaFoldDB" id="A0A8J7VX75"/>
<accession>A0A8J7VX75</accession>
<feature type="domain" description="Smf/DprA SLOG" evidence="3">
    <location>
        <begin position="77"/>
        <end position="284"/>
    </location>
</feature>
<comment type="caution">
    <text evidence="5">The sequence shown here is derived from an EMBL/GenBank/DDBJ whole genome shotgun (WGS) entry which is preliminary data.</text>
</comment>
<dbReference type="Proteomes" id="UP000675747">
    <property type="component" value="Unassembled WGS sequence"/>
</dbReference>
<proteinExistence type="inferred from homology"/>
<protein>
    <submittedName>
        <fullName evidence="5">DNA-processing protein DprA</fullName>
    </submittedName>
</protein>